<evidence type="ECO:0000256" key="1">
    <source>
        <dbReference type="SAM" id="Phobius"/>
    </source>
</evidence>
<name>A0A9X8H2M1_APHAT</name>
<evidence type="ECO:0000313" key="2">
    <source>
        <dbReference type="EMBL" id="RLN89759.1"/>
    </source>
</evidence>
<comment type="caution">
    <text evidence="2">The sequence shown here is derived from an EMBL/GenBank/DDBJ whole genome shotgun (WGS) entry which is preliminary data.</text>
</comment>
<sequence>MEAPKPLLEPLAPSPTDISHSRRRRCVWSSVIALGVVVCTIVLLLPHKKELASNTATGLHIDGTANLTFWYRNNSHWLPEPDLAKVFKLVSPLLALLESNPKSNTLFFAATNTTVVFRADVWSVKECSTISRALNKSFFTYDFAHQLCYLNNPPPSMALDVGSADSTSKTDCLVSCNRTLSCMGMLYKSQECTLFKAVTTTAMATAGWIVPSLKVKSTNNNPIVAPAAVEFVSKLATKVHVYGTAHQDDHELFMANALYTTFQDRNVKAVFVYTSAGDANRTDGWWEAREVGTLAVTDFCLKEAGFYTTNRKDEVVSIYNHTIGKVTIGNAVHYFLRLSEFNLTSMMAPSPGNIAPSQKTYVPLGALNAGETAYSSLSDVLAVIRYIIRKETAGVPSVSAFVPEFIDKGNDHELHVGTGKLFADALVAEPGLQGCVTTTTFYGYQHWLEAINMKEPMVSFQRRVWLALAAALDPVYPGKDVWSNHVMNLGRTYVARVNASTPGVQCTVA</sequence>
<feature type="transmembrane region" description="Helical" evidence="1">
    <location>
        <begin position="26"/>
        <end position="45"/>
    </location>
</feature>
<protein>
    <recommendedName>
        <fullName evidence="4">Apple domain-containing protein</fullName>
    </recommendedName>
</protein>
<accession>A0A9X8H2M1</accession>
<dbReference type="EMBL" id="QUTI01061855">
    <property type="protein sequence ID" value="RLN89759.1"/>
    <property type="molecule type" value="Genomic_DNA"/>
</dbReference>
<evidence type="ECO:0008006" key="4">
    <source>
        <dbReference type="Google" id="ProtNLM"/>
    </source>
</evidence>
<organism evidence="2 3">
    <name type="scientific">Aphanomyces astaci</name>
    <name type="common">Crayfish plague agent</name>
    <dbReference type="NCBI Taxonomy" id="112090"/>
    <lineage>
        <taxon>Eukaryota</taxon>
        <taxon>Sar</taxon>
        <taxon>Stramenopiles</taxon>
        <taxon>Oomycota</taxon>
        <taxon>Saprolegniomycetes</taxon>
        <taxon>Saprolegniales</taxon>
        <taxon>Verrucalvaceae</taxon>
        <taxon>Aphanomyces</taxon>
    </lineage>
</organism>
<keyword evidence="1" id="KW-0812">Transmembrane</keyword>
<proteinExistence type="predicted"/>
<keyword evidence="1" id="KW-1133">Transmembrane helix</keyword>
<dbReference type="Proteomes" id="UP000275652">
    <property type="component" value="Unassembled WGS sequence"/>
</dbReference>
<gene>
    <name evidence="2" type="ORF">DYB28_000849</name>
</gene>
<dbReference type="AlphaFoldDB" id="A0A9X8H2M1"/>
<evidence type="ECO:0000313" key="3">
    <source>
        <dbReference type="Proteomes" id="UP000275652"/>
    </source>
</evidence>
<reference evidence="2 3" key="1">
    <citation type="journal article" date="2018" name="J. Invertebr. Pathol.">
        <title>New genotyping method for the causative agent of crayfish plague (Aphanomyces astaci) based on whole genome data.</title>
        <authorList>
            <person name="Minardi D."/>
            <person name="Studholme D.J."/>
            <person name="van der Giezen M."/>
            <person name="Pretto T."/>
            <person name="Oidtmann B."/>
        </authorList>
    </citation>
    <scope>NUCLEOTIDE SEQUENCE [LARGE SCALE GENOMIC DNA]</scope>
    <source>
        <strain evidence="2 3">KB13</strain>
    </source>
</reference>
<keyword evidence="1" id="KW-0472">Membrane</keyword>